<organism evidence="2 3">
    <name type="scientific">Microbacter margulisiae</name>
    <dbReference type="NCBI Taxonomy" id="1350067"/>
    <lineage>
        <taxon>Bacteria</taxon>
        <taxon>Pseudomonadati</taxon>
        <taxon>Bacteroidota</taxon>
        <taxon>Bacteroidia</taxon>
        <taxon>Bacteroidales</taxon>
        <taxon>Porphyromonadaceae</taxon>
        <taxon>Microbacter</taxon>
    </lineage>
</organism>
<dbReference type="Pfam" id="PF13302">
    <property type="entry name" value="Acetyltransf_3"/>
    <property type="match status" value="1"/>
</dbReference>
<name>A0A7W5DNS2_9PORP</name>
<dbReference type="AlphaFoldDB" id="A0A7W5DNS2"/>
<dbReference type="SUPFAM" id="SSF55729">
    <property type="entry name" value="Acyl-CoA N-acyltransferases (Nat)"/>
    <property type="match status" value="1"/>
</dbReference>
<reference evidence="2 3" key="1">
    <citation type="submission" date="2020-08" db="EMBL/GenBank/DDBJ databases">
        <title>Genomic Encyclopedia of Type Strains, Phase IV (KMG-IV): sequencing the most valuable type-strain genomes for metagenomic binning, comparative biology and taxonomic classification.</title>
        <authorList>
            <person name="Goeker M."/>
        </authorList>
    </citation>
    <scope>NUCLEOTIDE SEQUENCE [LARGE SCALE GENOMIC DNA]</scope>
    <source>
        <strain evidence="2 3">DSM 27471</strain>
    </source>
</reference>
<evidence type="ECO:0000313" key="2">
    <source>
        <dbReference type="EMBL" id="MBB3186000.1"/>
    </source>
</evidence>
<dbReference type="RefSeq" id="WP_183411935.1">
    <property type="nucleotide sequence ID" value="NZ_JACHYB010000001.1"/>
</dbReference>
<feature type="domain" description="N-acetyltransferase" evidence="1">
    <location>
        <begin position="8"/>
        <end position="145"/>
    </location>
</feature>
<proteinExistence type="predicted"/>
<sequence length="182" mass="21751">MELKSKTIFLRLVEQSDAEFILSLRINNNYSKYLSRVDDNLSEQERWLADYKKREALEQEFYFIICRNSDSLPIGTVRIYDFIGDRESFSWGSWILNENKTRYAALECALLIYDFAFFTLGFKRCHMDIRKQNIKVIEFHKKFGVKMIGETEIDLLGHYFPEDYLSIREKINTMIESYDKIS</sequence>
<dbReference type="PANTHER" id="PTHR43415">
    <property type="entry name" value="SPERMIDINE N(1)-ACETYLTRANSFERASE"/>
    <property type="match status" value="1"/>
</dbReference>
<dbReference type="PANTHER" id="PTHR43415:SF3">
    <property type="entry name" value="GNAT-FAMILY ACETYLTRANSFERASE"/>
    <property type="match status" value="1"/>
</dbReference>
<keyword evidence="3" id="KW-1185">Reference proteome</keyword>
<comment type="caution">
    <text evidence="2">The sequence shown here is derived from an EMBL/GenBank/DDBJ whole genome shotgun (WGS) entry which is preliminary data.</text>
</comment>
<dbReference type="InterPro" id="IPR000182">
    <property type="entry name" value="GNAT_dom"/>
</dbReference>
<evidence type="ECO:0000259" key="1">
    <source>
        <dbReference type="Pfam" id="PF13302"/>
    </source>
</evidence>
<dbReference type="GO" id="GO:0016747">
    <property type="term" value="F:acyltransferase activity, transferring groups other than amino-acyl groups"/>
    <property type="evidence" value="ECO:0007669"/>
    <property type="project" value="InterPro"/>
</dbReference>
<accession>A0A7W5DNS2</accession>
<dbReference type="Proteomes" id="UP000544222">
    <property type="component" value="Unassembled WGS sequence"/>
</dbReference>
<protein>
    <submittedName>
        <fullName evidence="2">RimJ/RimL family protein N-acetyltransferase</fullName>
    </submittedName>
</protein>
<dbReference type="EMBL" id="JACHYB010000001">
    <property type="protein sequence ID" value="MBB3186000.1"/>
    <property type="molecule type" value="Genomic_DNA"/>
</dbReference>
<gene>
    <name evidence="2" type="ORF">FHX64_000163</name>
</gene>
<dbReference type="Gene3D" id="3.40.630.30">
    <property type="match status" value="1"/>
</dbReference>
<evidence type="ECO:0000313" key="3">
    <source>
        <dbReference type="Proteomes" id="UP000544222"/>
    </source>
</evidence>
<keyword evidence="2" id="KW-0808">Transferase</keyword>
<dbReference type="InterPro" id="IPR016181">
    <property type="entry name" value="Acyl_CoA_acyltransferase"/>
</dbReference>